<protein>
    <recommendedName>
        <fullName evidence="2">DUF4178 domain-containing protein</fullName>
    </recommendedName>
</protein>
<evidence type="ECO:0000313" key="4">
    <source>
        <dbReference type="Proteomes" id="UP000197535"/>
    </source>
</evidence>
<evidence type="ECO:0000313" key="3">
    <source>
        <dbReference type="EMBL" id="OWW22676.1"/>
    </source>
</evidence>
<keyword evidence="1" id="KW-0812">Transmembrane</keyword>
<dbReference type="InterPro" id="IPR025235">
    <property type="entry name" value="DUF4178"/>
</dbReference>
<dbReference type="RefSeq" id="WP_088709488.1">
    <property type="nucleotide sequence ID" value="NZ_LSTO01000001.1"/>
</dbReference>
<evidence type="ECO:0000256" key="1">
    <source>
        <dbReference type="SAM" id="Phobius"/>
    </source>
</evidence>
<keyword evidence="1" id="KW-0472">Membrane</keyword>
<feature type="transmembrane region" description="Helical" evidence="1">
    <location>
        <begin position="457"/>
        <end position="477"/>
    </location>
</feature>
<organism evidence="3 4">
    <name type="scientific">Noviherbaspirillum denitrificans</name>
    <dbReference type="NCBI Taxonomy" id="1968433"/>
    <lineage>
        <taxon>Bacteria</taxon>
        <taxon>Pseudomonadati</taxon>
        <taxon>Pseudomonadota</taxon>
        <taxon>Betaproteobacteria</taxon>
        <taxon>Burkholderiales</taxon>
        <taxon>Oxalobacteraceae</taxon>
        <taxon>Noviherbaspirillum</taxon>
    </lineage>
</organism>
<accession>A0A254TJ78</accession>
<keyword evidence="1" id="KW-1133">Transmembrane helix</keyword>
<dbReference type="OrthoDB" id="228033at2"/>
<reference evidence="3 4" key="1">
    <citation type="submission" date="2016-02" db="EMBL/GenBank/DDBJ databases">
        <authorList>
            <person name="Wen L."/>
            <person name="He K."/>
            <person name="Yang H."/>
        </authorList>
    </citation>
    <scope>NUCLEOTIDE SEQUENCE [LARGE SCALE GENOMIC DNA]</scope>
    <source>
        <strain evidence="3 4">TSA40</strain>
    </source>
</reference>
<feature type="domain" description="DUF4178" evidence="2">
    <location>
        <begin position="276"/>
        <end position="407"/>
    </location>
</feature>
<name>A0A254TJ78_9BURK</name>
<dbReference type="AlphaFoldDB" id="A0A254TJ78"/>
<dbReference type="EMBL" id="LSTO01000001">
    <property type="protein sequence ID" value="OWW22676.1"/>
    <property type="molecule type" value="Genomic_DNA"/>
</dbReference>
<feature type="domain" description="DUF4178" evidence="2">
    <location>
        <begin position="56"/>
        <end position="193"/>
    </location>
</feature>
<gene>
    <name evidence="3" type="ORF">AYR66_27415</name>
</gene>
<proteinExistence type="predicted"/>
<feature type="transmembrane region" description="Helical" evidence="1">
    <location>
        <begin position="430"/>
        <end position="451"/>
    </location>
</feature>
<sequence length="482" mass="52666">MQTVSCPSCGANVQFRSHASVMAVCEYCKSTVLKDADTVKDMGRMSDVLDDYSPIQVGTSGRYGSQGFTVIGRIQLRYDNGLWNEWHVLFDDGNPGWLSDASGQYTLTFDKAGAATQIAFDDIHAASLYSILGENWIATDVRSAACTGGQGELPFRVGEGWTAKVADFRRGNKFLTLDYSESGAPKIYAGEAVTLDQLKCQFLRDEDTIRDSAGKIRGRVERLGCPSCGSNVAFVPGATTQIVCPSCRAEVDVSARTAVVLETATRMKAVKTSIELGAKATINGASCEVIGVMRRRDEDDFAWTEYLLYSPRSGFLWLVETDEGWFRADVLDDWPEWNRGDTAKLGAQAYRKESDYTATVDFAAGAFNWRVHAGDTVRVIEFTQGKKSLAAELSANELTWSQSAPVPSDQMRAWFGIAAKEAKLKPKTSLLSVAKFFVIAILVLNAIPLLLEFGKTWEYVLFACAAVYGPAWALNLMGGGES</sequence>
<dbReference type="Proteomes" id="UP000197535">
    <property type="component" value="Unassembled WGS sequence"/>
</dbReference>
<keyword evidence="4" id="KW-1185">Reference proteome</keyword>
<evidence type="ECO:0000259" key="2">
    <source>
        <dbReference type="Pfam" id="PF13785"/>
    </source>
</evidence>
<comment type="caution">
    <text evidence="3">The sequence shown here is derived from an EMBL/GenBank/DDBJ whole genome shotgun (WGS) entry which is preliminary data.</text>
</comment>
<dbReference type="Pfam" id="PF13785">
    <property type="entry name" value="DUF4178"/>
    <property type="match status" value="2"/>
</dbReference>